<evidence type="ECO:0000313" key="2">
    <source>
        <dbReference type="Proteomes" id="UP001610335"/>
    </source>
</evidence>
<organism evidence="1 2">
    <name type="scientific">Aspergillus cavernicola</name>
    <dbReference type="NCBI Taxonomy" id="176166"/>
    <lineage>
        <taxon>Eukaryota</taxon>
        <taxon>Fungi</taxon>
        <taxon>Dikarya</taxon>
        <taxon>Ascomycota</taxon>
        <taxon>Pezizomycotina</taxon>
        <taxon>Eurotiomycetes</taxon>
        <taxon>Eurotiomycetidae</taxon>
        <taxon>Eurotiales</taxon>
        <taxon>Aspergillaceae</taxon>
        <taxon>Aspergillus</taxon>
        <taxon>Aspergillus subgen. Nidulantes</taxon>
    </lineage>
</organism>
<proteinExistence type="predicted"/>
<sequence length="76" mass="9039">MEIFLALDKPNINAPHTLLKLGIDYRRFVLHPLHYMSMPPFNEAHNRDRAIEMIKYRIHKGSNPFLLCDDHTRILQ</sequence>
<evidence type="ECO:0000313" key="1">
    <source>
        <dbReference type="EMBL" id="KAL2819081.1"/>
    </source>
</evidence>
<comment type="caution">
    <text evidence="1">The sequence shown here is derived from an EMBL/GenBank/DDBJ whole genome shotgun (WGS) entry which is preliminary data.</text>
</comment>
<name>A0ABR4HUB5_9EURO</name>
<protein>
    <submittedName>
        <fullName evidence="1">Uncharacterized protein</fullName>
    </submittedName>
</protein>
<accession>A0ABR4HUB5</accession>
<keyword evidence="2" id="KW-1185">Reference proteome</keyword>
<dbReference type="EMBL" id="JBFXLS010000079">
    <property type="protein sequence ID" value="KAL2819081.1"/>
    <property type="molecule type" value="Genomic_DNA"/>
</dbReference>
<dbReference type="Proteomes" id="UP001610335">
    <property type="component" value="Unassembled WGS sequence"/>
</dbReference>
<gene>
    <name evidence="1" type="ORF">BDW59DRAFT_165234</name>
</gene>
<reference evidence="1 2" key="1">
    <citation type="submission" date="2024-07" db="EMBL/GenBank/DDBJ databases">
        <title>Section-level genome sequencing and comparative genomics of Aspergillus sections Usti and Cavernicolus.</title>
        <authorList>
            <consortium name="Lawrence Berkeley National Laboratory"/>
            <person name="Nybo J.L."/>
            <person name="Vesth T.C."/>
            <person name="Theobald S."/>
            <person name="Frisvad J.C."/>
            <person name="Larsen T.O."/>
            <person name="Kjaerboelling I."/>
            <person name="Rothschild-Mancinelli K."/>
            <person name="Lyhne E.K."/>
            <person name="Kogle M.E."/>
            <person name="Barry K."/>
            <person name="Clum A."/>
            <person name="Na H."/>
            <person name="Ledsgaard L."/>
            <person name="Lin J."/>
            <person name="Lipzen A."/>
            <person name="Kuo A."/>
            <person name="Riley R."/>
            <person name="Mondo S."/>
            <person name="LaButti K."/>
            <person name="Haridas S."/>
            <person name="Pangalinan J."/>
            <person name="Salamov A.A."/>
            <person name="Simmons B.A."/>
            <person name="Magnuson J.K."/>
            <person name="Chen J."/>
            <person name="Drula E."/>
            <person name="Henrissat B."/>
            <person name="Wiebenga A."/>
            <person name="Lubbers R.J."/>
            <person name="Gomes A.C."/>
            <person name="Makela M.R."/>
            <person name="Stajich J."/>
            <person name="Grigoriev I.V."/>
            <person name="Mortensen U.H."/>
            <person name="De vries R.P."/>
            <person name="Baker S.E."/>
            <person name="Andersen M.R."/>
        </authorList>
    </citation>
    <scope>NUCLEOTIDE SEQUENCE [LARGE SCALE GENOMIC DNA]</scope>
    <source>
        <strain evidence="1 2">CBS 600.67</strain>
    </source>
</reference>